<name>A0A516GS18_9FLAO</name>
<keyword evidence="2" id="KW-1185">Reference proteome</keyword>
<dbReference type="KEGG" id="fop:FNB79_10240"/>
<dbReference type="EMBL" id="CP041637">
    <property type="protein sequence ID" value="QDO94321.1"/>
    <property type="molecule type" value="Genomic_DNA"/>
</dbReference>
<organism evidence="1 2">
    <name type="scientific">Formosa sediminum</name>
    <dbReference type="NCBI Taxonomy" id="2594004"/>
    <lineage>
        <taxon>Bacteria</taxon>
        <taxon>Pseudomonadati</taxon>
        <taxon>Bacteroidota</taxon>
        <taxon>Flavobacteriia</taxon>
        <taxon>Flavobacteriales</taxon>
        <taxon>Flavobacteriaceae</taxon>
        <taxon>Formosa</taxon>
    </lineage>
</organism>
<gene>
    <name evidence="1" type="ORF">FNB79_10240</name>
</gene>
<evidence type="ECO:0000313" key="1">
    <source>
        <dbReference type="EMBL" id="QDO94321.1"/>
    </source>
</evidence>
<dbReference type="OrthoDB" id="9811599at2"/>
<sequence length="603" mass="67972">MKKLHSFHIPVMGIGFTADTPLKVSHLGIDSAISLVDDILLEKLRKMYCNMFELPYSEIDNAQPDFRAKRITSYLDMLHDVTEEKFNQLKEVNKSCIDELKHYLSLLPSTSEIKTQFVNAISDTFNLDKAKKIFSEHLEKGSIDVNIMTKVDKDHFENKEKLPAAYNDAHAALRGYAQSNLSSSLILSAGMNPQLFSYLEHFKDFYPDVTGYIKKKIILKVSDYRSALIQGKILAKKGIWVSEFRIESGLNCGGHAFATNGLLLGPILNEFTVNKDRLKIELHELLTAALQTKGYVTPDHVLPIKITAQGGVGTSEEHDFLLHQYNLDSIGWGTPFLLVPEATAVDQETLQQLVNAKEEDLYLSDISPLGVPFNSLKGNTKDEEKYRNIKKNRPGSACPKKFVALDKEFTEEGLCTASRQYQHLKIKQLDAKGLDKLTYQEELNKITIKSCTCVGLGTSALLKYNLDTKTEGKGVSVCPGPNMAYFSKIMSLNEMTSHIYGEIKNIVSPHRPNIFVKELSIYVDYITKKFNESSVIANKREERYFTTFINNLKAGVSYYDSLLEETKDYFQTSKHIIKAGLETELNRLKTLSLKVEAAVQVVT</sequence>
<evidence type="ECO:0000313" key="2">
    <source>
        <dbReference type="Proteomes" id="UP000319209"/>
    </source>
</evidence>
<protein>
    <submittedName>
        <fullName evidence="1">Uncharacterized protein</fullName>
    </submittedName>
</protein>
<dbReference type="AlphaFoldDB" id="A0A516GS18"/>
<accession>A0A516GS18</accession>
<dbReference type="RefSeq" id="WP_143381206.1">
    <property type="nucleotide sequence ID" value="NZ_CP041637.1"/>
</dbReference>
<reference evidence="1 2" key="1">
    <citation type="submission" date="2019-07" db="EMBL/GenBank/DDBJ databases">
        <title>Genome sequencing for Formosa sp. PS13.</title>
        <authorList>
            <person name="Park S.-J."/>
        </authorList>
    </citation>
    <scope>NUCLEOTIDE SEQUENCE [LARGE SCALE GENOMIC DNA]</scope>
    <source>
        <strain evidence="1 2">PS13</strain>
    </source>
</reference>
<dbReference type="Proteomes" id="UP000319209">
    <property type="component" value="Chromosome"/>
</dbReference>
<proteinExistence type="predicted"/>